<dbReference type="Proteomes" id="UP000001918">
    <property type="component" value="Chromosome"/>
</dbReference>
<dbReference type="OrthoDB" id="3575979at2"/>
<evidence type="ECO:0008006" key="3">
    <source>
        <dbReference type="Google" id="ProtNLM"/>
    </source>
</evidence>
<evidence type="ECO:0000313" key="2">
    <source>
        <dbReference type="Proteomes" id="UP000001918"/>
    </source>
</evidence>
<sequence>MTDQGVILYGPPASGKDTITGELAELDERFTLVPKLKAGTGRSTGYRMVTAAELETLRGMGRLVVETSRYGNVYAVDRHDIEAMTKAGRVPVVHMGNVADLQRLRLSVPLEWTCVLLWAPREVCARRSRGRGDADRPARLRAWEETRADLAAHRDEAVFHLLIRTDETEPGRAARRIIDAVAEGPHRALPLSGLDHSSPASRAIT</sequence>
<dbReference type="InterPro" id="IPR027417">
    <property type="entry name" value="P-loop_NTPase"/>
</dbReference>
<dbReference type="STRING" id="471852.Tcur_0246"/>
<name>D1A1C9_THECD</name>
<keyword evidence="2" id="KW-1185">Reference proteome</keyword>
<dbReference type="KEGG" id="tcu:Tcur_0246"/>
<dbReference type="RefSeq" id="WP_012850635.1">
    <property type="nucleotide sequence ID" value="NC_013510.1"/>
</dbReference>
<gene>
    <name evidence="1" type="ordered locus">Tcur_0246</name>
</gene>
<dbReference type="eggNOG" id="COG0194">
    <property type="taxonomic scope" value="Bacteria"/>
</dbReference>
<organism evidence="1 2">
    <name type="scientific">Thermomonospora curvata (strain ATCC 19995 / DSM 43183 / JCM 3096 / KCTC 9072 / NBRC 15933 / NCIMB 10081 / Henssen B9)</name>
    <dbReference type="NCBI Taxonomy" id="471852"/>
    <lineage>
        <taxon>Bacteria</taxon>
        <taxon>Bacillati</taxon>
        <taxon>Actinomycetota</taxon>
        <taxon>Actinomycetes</taxon>
        <taxon>Streptosporangiales</taxon>
        <taxon>Thermomonosporaceae</taxon>
        <taxon>Thermomonospora</taxon>
    </lineage>
</organism>
<dbReference type="SUPFAM" id="SSF52540">
    <property type="entry name" value="P-loop containing nucleoside triphosphate hydrolases"/>
    <property type="match status" value="1"/>
</dbReference>
<reference evidence="1 2" key="1">
    <citation type="journal article" date="2011" name="Stand. Genomic Sci.">
        <title>Complete genome sequence of Thermomonospora curvata type strain (B9).</title>
        <authorList>
            <person name="Chertkov O."/>
            <person name="Sikorski J."/>
            <person name="Nolan M."/>
            <person name="Lapidus A."/>
            <person name="Lucas S."/>
            <person name="Del Rio T.G."/>
            <person name="Tice H."/>
            <person name="Cheng J.F."/>
            <person name="Goodwin L."/>
            <person name="Pitluck S."/>
            <person name="Liolios K."/>
            <person name="Ivanova N."/>
            <person name="Mavromatis K."/>
            <person name="Mikhailova N."/>
            <person name="Ovchinnikova G."/>
            <person name="Pati A."/>
            <person name="Chen A."/>
            <person name="Palaniappan K."/>
            <person name="Djao O.D."/>
            <person name="Land M."/>
            <person name="Hauser L."/>
            <person name="Chang Y.J."/>
            <person name="Jeffries C.D."/>
            <person name="Brettin T."/>
            <person name="Han C."/>
            <person name="Detter J.C."/>
            <person name="Rohde M."/>
            <person name="Goker M."/>
            <person name="Woyke T."/>
            <person name="Bristow J."/>
            <person name="Eisen J.A."/>
            <person name="Markowitz V."/>
            <person name="Hugenholtz P."/>
            <person name="Klenk H.P."/>
            <person name="Kyrpides N.C."/>
        </authorList>
    </citation>
    <scope>NUCLEOTIDE SEQUENCE [LARGE SCALE GENOMIC DNA]</scope>
    <source>
        <strain evidence="2">ATCC 19995 / DSM 43183 / JCM 3096 / KCTC 9072 / NBRC 15933 / NCIMB 10081 / Henssen B9</strain>
    </source>
</reference>
<dbReference type="HOGENOM" id="CLU_1474412_0_0_11"/>
<evidence type="ECO:0000313" key="1">
    <source>
        <dbReference type="EMBL" id="ACY95851.1"/>
    </source>
</evidence>
<dbReference type="EMBL" id="CP001738">
    <property type="protein sequence ID" value="ACY95851.1"/>
    <property type="molecule type" value="Genomic_DNA"/>
</dbReference>
<dbReference type="Gene3D" id="3.40.50.300">
    <property type="entry name" value="P-loop containing nucleotide triphosphate hydrolases"/>
    <property type="match status" value="1"/>
</dbReference>
<accession>D1A1C9</accession>
<dbReference type="AlphaFoldDB" id="D1A1C9"/>
<proteinExistence type="predicted"/>
<protein>
    <recommendedName>
        <fullName evidence="3">Guanylate kinase</fullName>
    </recommendedName>
</protein>